<name>A0A6U5ZQD4_GUITH</name>
<gene>
    <name evidence="2" type="ORF">GTHE00462_LOCUS15456</name>
    <name evidence="3" type="ORF">GTHE00462_LOCUS15457</name>
</gene>
<sequence length="455" mass="52088">MSRRGRAAVPLLLLLLMCYFVPCSTSKEQERDQAAQSSRLLRESLRAEAEGRLNDAIALAAKMPQDVFAVFRQGKLMMKKGDFRAAHAAFSAVEQVEPSFPSLLSHIAFLYFKVQEMKASIAYCLKALQVSPLDLRANSILKRILRAPGPFPLEVQEVQRQSQNAILQSHLRGGFVHQHERMQSKVTDISYNGKQVRLVSSANSLYFQCLANLVGSIQLREPNLNITIYDMGFDELESMVVSDWKNVQLVRFPFESYPPHVRNLRNYAWKPLVYREALMRDSMILYQDAGQELWQPVGLIEDIIARDGYFFVMQGEKTLPEKIHPASMQFLGFEANDLRGKDMCAGGIQGYMNTSRAVQEVLGSTIKCALDEDCIAPKKADQSNHRFDQAIFSMFMSRHLYRCHCSWIFRAYLETARLKEADVFDVRDGFGHFYPLLFSRRCGSNQSYFPIFRHM</sequence>
<keyword evidence="1" id="KW-0732">Signal</keyword>
<dbReference type="EMBL" id="HBKN01019602">
    <property type="protein sequence ID" value="CAE2300087.1"/>
    <property type="molecule type" value="Transcribed_RNA"/>
</dbReference>
<evidence type="ECO:0000313" key="2">
    <source>
        <dbReference type="EMBL" id="CAE2300084.1"/>
    </source>
</evidence>
<dbReference type="EMBL" id="HBKN01019601">
    <property type="protein sequence ID" value="CAE2300084.1"/>
    <property type="molecule type" value="Transcribed_RNA"/>
</dbReference>
<dbReference type="PANTHER" id="PTHR31389">
    <property type="entry name" value="LD39211P"/>
    <property type="match status" value="1"/>
</dbReference>
<feature type="signal peptide" evidence="1">
    <location>
        <begin position="1"/>
        <end position="26"/>
    </location>
</feature>
<protein>
    <submittedName>
        <fullName evidence="3">Uncharacterized protein</fullName>
    </submittedName>
</protein>
<dbReference type="SUPFAM" id="SSF48452">
    <property type="entry name" value="TPR-like"/>
    <property type="match status" value="1"/>
</dbReference>
<dbReference type="InterPro" id="IPR012444">
    <property type="entry name" value="DUF1647"/>
</dbReference>
<organism evidence="3">
    <name type="scientific">Guillardia theta</name>
    <name type="common">Cryptophyte</name>
    <name type="synonym">Cryptomonas phi</name>
    <dbReference type="NCBI Taxonomy" id="55529"/>
    <lineage>
        <taxon>Eukaryota</taxon>
        <taxon>Cryptophyceae</taxon>
        <taxon>Pyrenomonadales</taxon>
        <taxon>Geminigeraceae</taxon>
        <taxon>Guillardia</taxon>
    </lineage>
</organism>
<feature type="chain" id="PRO_5036394002" evidence="1">
    <location>
        <begin position="27"/>
        <end position="455"/>
    </location>
</feature>
<accession>A0A6U5ZQD4</accession>
<evidence type="ECO:0000313" key="3">
    <source>
        <dbReference type="EMBL" id="CAE2300087.1"/>
    </source>
</evidence>
<dbReference type="AlphaFoldDB" id="A0A6U5ZQD4"/>
<dbReference type="Pfam" id="PF07801">
    <property type="entry name" value="DUF1647"/>
    <property type="match status" value="1"/>
</dbReference>
<dbReference type="PANTHER" id="PTHR31389:SF4">
    <property type="entry name" value="LD39211P"/>
    <property type="match status" value="1"/>
</dbReference>
<reference evidence="3" key="1">
    <citation type="submission" date="2021-01" db="EMBL/GenBank/DDBJ databases">
        <authorList>
            <person name="Corre E."/>
            <person name="Pelletier E."/>
            <person name="Niang G."/>
            <person name="Scheremetjew M."/>
            <person name="Finn R."/>
            <person name="Kale V."/>
            <person name="Holt S."/>
            <person name="Cochrane G."/>
            <person name="Meng A."/>
            <person name="Brown T."/>
            <person name="Cohen L."/>
        </authorList>
    </citation>
    <scope>NUCLEOTIDE SEQUENCE</scope>
    <source>
        <strain evidence="3">CCMP 2712</strain>
    </source>
</reference>
<proteinExistence type="predicted"/>
<evidence type="ECO:0000256" key="1">
    <source>
        <dbReference type="SAM" id="SignalP"/>
    </source>
</evidence>
<dbReference type="InterPro" id="IPR011990">
    <property type="entry name" value="TPR-like_helical_dom_sf"/>
</dbReference>
<dbReference type="Gene3D" id="1.25.40.10">
    <property type="entry name" value="Tetratricopeptide repeat domain"/>
    <property type="match status" value="1"/>
</dbReference>